<gene>
    <name evidence="1" type="ORF">FHG12_08900</name>
</gene>
<reference evidence="1 2" key="1">
    <citation type="submission" date="2019-06" db="EMBL/GenBank/DDBJ databases">
        <authorList>
            <person name="Srinivasan S."/>
        </authorList>
    </citation>
    <scope>NUCLEOTIDE SEQUENCE [LARGE SCALE GENOMIC DNA]</scope>
    <source>
        <strain evidence="1 2">17J68-5</strain>
    </source>
</reference>
<evidence type="ECO:0000313" key="1">
    <source>
        <dbReference type="EMBL" id="QDA60221.1"/>
    </source>
</evidence>
<dbReference type="OrthoDB" id="886547at2"/>
<proteinExistence type="predicted"/>
<keyword evidence="2" id="KW-1185">Reference proteome</keyword>
<dbReference type="RefSeq" id="WP_139515399.1">
    <property type="nucleotide sequence ID" value="NZ_CP040896.1"/>
</dbReference>
<dbReference type="KEGG" id="hyj:FHG12_08900"/>
<accession>A0A5B7ZYE0</accession>
<evidence type="ECO:0008006" key="3">
    <source>
        <dbReference type="Google" id="ProtNLM"/>
    </source>
</evidence>
<dbReference type="NCBIfam" id="NF041112">
    <property type="entry name" value="chap_CsgH_alph"/>
    <property type="match status" value="1"/>
</dbReference>
<name>A0A5B7ZYE0_9BACT</name>
<dbReference type="InterPro" id="IPR053722">
    <property type="entry name" value="Curli_assembly_CsgC/AgfC"/>
</dbReference>
<dbReference type="Proteomes" id="UP000305398">
    <property type="component" value="Chromosome"/>
</dbReference>
<sequence>MKHLLFSIIPFLAAFAQKAEGPASCKAQLETHLTGDNLTIVGHCQNQSAQTVTLRYELLTDKRGQSGTSHNTQSGAVAVASQQSAVLSQTTINVAPTDFYKVKLRLLDAQGTVVAEDSLVHHPVASRP</sequence>
<dbReference type="EMBL" id="CP040896">
    <property type="protein sequence ID" value="QDA60221.1"/>
    <property type="molecule type" value="Genomic_DNA"/>
</dbReference>
<evidence type="ECO:0000313" key="2">
    <source>
        <dbReference type="Proteomes" id="UP000305398"/>
    </source>
</evidence>
<dbReference type="Gene3D" id="2.60.40.2420">
    <property type="match status" value="1"/>
</dbReference>
<dbReference type="AlphaFoldDB" id="A0A5B7ZYE0"/>
<protein>
    <recommendedName>
        <fullName evidence="3">Curli assembly protein CsgC</fullName>
    </recommendedName>
</protein>
<dbReference type="InterPro" id="IPR047726">
    <property type="entry name" value="CsgH_dom"/>
</dbReference>
<organism evidence="1 2">
    <name type="scientific">Hymenobacter jejuensis</name>
    <dbReference type="NCBI Taxonomy" id="2502781"/>
    <lineage>
        <taxon>Bacteria</taxon>
        <taxon>Pseudomonadati</taxon>
        <taxon>Bacteroidota</taxon>
        <taxon>Cytophagia</taxon>
        <taxon>Cytophagales</taxon>
        <taxon>Hymenobacteraceae</taxon>
        <taxon>Hymenobacter</taxon>
    </lineage>
</organism>